<feature type="chain" id="PRO_5045678945" evidence="1">
    <location>
        <begin position="25"/>
        <end position="79"/>
    </location>
</feature>
<dbReference type="Proteomes" id="UP000826188">
    <property type="component" value="Unassembled WGS sequence"/>
</dbReference>
<accession>A0ABS6WVP9</accession>
<keyword evidence="3" id="KW-1185">Reference proteome</keyword>
<evidence type="ECO:0000256" key="1">
    <source>
        <dbReference type="SAM" id="SignalP"/>
    </source>
</evidence>
<gene>
    <name evidence="2" type="ORF">KYK14_01100</name>
</gene>
<evidence type="ECO:0000313" key="3">
    <source>
        <dbReference type="Proteomes" id="UP000826188"/>
    </source>
</evidence>
<organism evidence="2 3">
    <name type="scientific">Hymenobacter profundi</name>
    <dbReference type="NCBI Taxonomy" id="1982110"/>
    <lineage>
        <taxon>Bacteria</taxon>
        <taxon>Pseudomonadati</taxon>
        <taxon>Bacteroidota</taxon>
        <taxon>Cytophagia</taxon>
        <taxon>Cytophagales</taxon>
        <taxon>Hymenobacteraceae</taxon>
        <taxon>Hymenobacter</taxon>
    </lineage>
</organism>
<dbReference type="EMBL" id="JAHWGL010000002">
    <property type="protein sequence ID" value="MBW3127136.1"/>
    <property type="molecule type" value="Genomic_DNA"/>
</dbReference>
<comment type="caution">
    <text evidence="2">The sequence shown here is derived from an EMBL/GenBank/DDBJ whole genome shotgun (WGS) entry which is preliminary data.</text>
</comment>
<reference evidence="2 3" key="1">
    <citation type="submission" date="2021-07" db="EMBL/GenBank/DDBJ databases">
        <title>Hymenobacter profundi sp. nov., isolated from deep-sea water.</title>
        <authorList>
            <person name="Kim M.K."/>
        </authorList>
    </citation>
    <scope>NUCLEOTIDE SEQUENCE [LARGE SCALE GENOMIC DNA]</scope>
    <source>
        <strain evidence="2 3">M2</strain>
    </source>
</reference>
<proteinExistence type="predicted"/>
<evidence type="ECO:0000313" key="2">
    <source>
        <dbReference type="EMBL" id="MBW3127136.1"/>
    </source>
</evidence>
<dbReference type="Pfam" id="PF13531">
    <property type="entry name" value="SBP_bac_11"/>
    <property type="match status" value="1"/>
</dbReference>
<sequence length="79" mass="8233">MLESPRRFLLLLISSLSLSLLAHGQPLHVYGPGGPAEPMKACAAAFTKQTGVAVDVTAGPEAQWLEKALQDADVVYGGA</sequence>
<feature type="signal peptide" evidence="1">
    <location>
        <begin position="1"/>
        <end position="24"/>
    </location>
</feature>
<name>A0ABS6WVP9_9BACT</name>
<protein>
    <submittedName>
        <fullName evidence="2">Substrate-binding domain-containing protein</fullName>
    </submittedName>
</protein>
<keyword evidence="1" id="KW-0732">Signal</keyword>